<keyword evidence="3" id="KW-1133">Transmembrane helix</keyword>
<reference evidence="7 8" key="1">
    <citation type="submission" date="2018-02" db="EMBL/GenBank/DDBJ databases">
        <title>Discovery of a pederin family compound in a non-symbiotic bloom-forming cyanobacterium.</title>
        <authorList>
            <person name="Kust A."/>
            <person name="Mares J."/>
            <person name="Jokela J."/>
            <person name="Urajova P."/>
            <person name="Hajek J."/>
            <person name="Saurav K."/>
            <person name="Voracova K."/>
            <person name="Fewer D.P."/>
            <person name="Haapaniemi E."/>
            <person name="Permi P."/>
            <person name="Rehakova K."/>
            <person name="Sivonen K."/>
            <person name="Hrouzek P."/>
        </authorList>
    </citation>
    <scope>NUCLEOTIDE SEQUENCE [LARGE SCALE GENOMIC DNA]</scope>
    <source>
        <strain evidence="7 8">CHARLIE-1</strain>
    </source>
</reference>
<dbReference type="EMBL" id="PGEM01000136">
    <property type="protein sequence ID" value="PPJ62188.1"/>
    <property type="molecule type" value="Genomic_DNA"/>
</dbReference>
<dbReference type="Gene3D" id="2.40.50.100">
    <property type="match status" value="2"/>
</dbReference>
<keyword evidence="2" id="KW-0175">Coiled coil</keyword>
<feature type="domain" description="CusB-like beta-barrel" evidence="5">
    <location>
        <begin position="338"/>
        <end position="406"/>
    </location>
</feature>
<dbReference type="Pfam" id="PF25881">
    <property type="entry name" value="HH_YBHG"/>
    <property type="match status" value="1"/>
</dbReference>
<feature type="coiled-coil region" evidence="2">
    <location>
        <begin position="169"/>
        <end position="260"/>
    </location>
</feature>
<name>A0A2S6CR14_9CYAN</name>
<dbReference type="RefSeq" id="WP_104388934.1">
    <property type="nucleotide sequence ID" value="NZ_PGEM01000136.1"/>
</dbReference>
<comment type="caution">
    <text evidence="7">The sequence shown here is derived from an EMBL/GenBank/DDBJ whole genome shotgun (WGS) entry which is preliminary data.</text>
</comment>
<keyword evidence="3" id="KW-0472">Membrane</keyword>
<dbReference type="Pfam" id="PF25954">
    <property type="entry name" value="Beta-barrel_RND_2"/>
    <property type="match status" value="1"/>
</dbReference>
<feature type="transmembrane region" description="Helical" evidence="3">
    <location>
        <begin position="20"/>
        <end position="41"/>
    </location>
</feature>
<proteinExistence type="inferred from homology"/>
<dbReference type="Pfam" id="PF25967">
    <property type="entry name" value="RND-MFP_C"/>
    <property type="match status" value="1"/>
</dbReference>
<dbReference type="Gene3D" id="2.40.30.170">
    <property type="match status" value="1"/>
</dbReference>
<dbReference type="GO" id="GO:0015562">
    <property type="term" value="F:efflux transmembrane transporter activity"/>
    <property type="evidence" value="ECO:0007669"/>
    <property type="project" value="TreeGrafter"/>
</dbReference>
<evidence type="ECO:0000259" key="4">
    <source>
        <dbReference type="Pfam" id="PF25881"/>
    </source>
</evidence>
<dbReference type="AlphaFoldDB" id="A0A2S6CR14"/>
<feature type="domain" description="Multidrug resistance protein MdtA-like C-terminal permuted SH3" evidence="6">
    <location>
        <begin position="418"/>
        <end position="475"/>
    </location>
</feature>
<dbReference type="PANTHER" id="PTHR30469">
    <property type="entry name" value="MULTIDRUG RESISTANCE PROTEIN MDTA"/>
    <property type="match status" value="1"/>
</dbReference>
<dbReference type="OrthoDB" id="505602at2"/>
<dbReference type="Gene3D" id="2.40.420.20">
    <property type="match status" value="1"/>
</dbReference>
<dbReference type="PANTHER" id="PTHR30469:SF33">
    <property type="entry name" value="SLR1207 PROTEIN"/>
    <property type="match status" value="1"/>
</dbReference>
<dbReference type="InterPro" id="IPR058627">
    <property type="entry name" value="MdtA-like_C"/>
</dbReference>
<dbReference type="InterPro" id="IPR006143">
    <property type="entry name" value="RND_pump_MFP"/>
</dbReference>
<dbReference type="PRINTS" id="PR01490">
    <property type="entry name" value="RTXTOXIND"/>
</dbReference>
<feature type="domain" description="YbhG-like alpha-helical hairpin" evidence="4">
    <location>
        <begin position="145"/>
        <end position="258"/>
    </location>
</feature>
<keyword evidence="3" id="KW-0812">Transmembrane</keyword>
<evidence type="ECO:0000313" key="7">
    <source>
        <dbReference type="EMBL" id="PPJ62188.1"/>
    </source>
</evidence>
<evidence type="ECO:0000256" key="3">
    <source>
        <dbReference type="SAM" id="Phobius"/>
    </source>
</evidence>
<protein>
    <submittedName>
        <fullName evidence="7">Efflux transporter periplasmic adaptor subunit</fullName>
    </submittedName>
</protein>
<gene>
    <name evidence="7" type="ORF">CUN59_16880</name>
</gene>
<accession>A0A2S6CR14</accession>
<comment type="similarity">
    <text evidence="1">Belongs to the membrane fusion protein (MFP) (TC 8.A.1) family.</text>
</comment>
<dbReference type="GO" id="GO:1990281">
    <property type="term" value="C:efflux pump complex"/>
    <property type="evidence" value="ECO:0007669"/>
    <property type="project" value="TreeGrafter"/>
</dbReference>
<dbReference type="SUPFAM" id="SSF111369">
    <property type="entry name" value="HlyD-like secretion proteins"/>
    <property type="match status" value="3"/>
</dbReference>
<evidence type="ECO:0000259" key="5">
    <source>
        <dbReference type="Pfam" id="PF25954"/>
    </source>
</evidence>
<organism evidence="7 8">
    <name type="scientific">Cuspidothrix issatschenkoi CHARLIE-1</name>
    <dbReference type="NCBI Taxonomy" id="2052836"/>
    <lineage>
        <taxon>Bacteria</taxon>
        <taxon>Bacillati</taxon>
        <taxon>Cyanobacteriota</taxon>
        <taxon>Cyanophyceae</taxon>
        <taxon>Nostocales</taxon>
        <taxon>Aphanizomenonaceae</taxon>
        <taxon>Cuspidothrix</taxon>
    </lineage>
</organism>
<dbReference type="NCBIfam" id="TIGR01730">
    <property type="entry name" value="RND_mfp"/>
    <property type="match status" value="1"/>
</dbReference>
<dbReference type="InterPro" id="IPR058792">
    <property type="entry name" value="Beta-barrel_RND_2"/>
</dbReference>
<evidence type="ECO:0000259" key="6">
    <source>
        <dbReference type="Pfam" id="PF25967"/>
    </source>
</evidence>
<dbReference type="Proteomes" id="UP000239589">
    <property type="component" value="Unassembled WGS sequence"/>
</dbReference>
<evidence type="ECO:0000256" key="2">
    <source>
        <dbReference type="SAM" id="Coils"/>
    </source>
</evidence>
<dbReference type="Gene3D" id="1.10.287.470">
    <property type="entry name" value="Helix hairpin bin"/>
    <property type="match status" value="2"/>
</dbReference>
<evidence type="ECO:0000256" key="1">
    <source>
        <dbReference type="ARBA" id="ARBA00009477"/>
    </source>
</evidence>
<sequence length="494" mass="54414">MICYIEIPLIRKKIKYPLRWLMGLIASGVLIVGTTMIVTTIKPGNKPLDINKLTVPVEAKSVTVRITASGKVQPVQNVNISPKSPGLLAELNVEQGQKIEKGQIIARMDNSEIKMRILQYKANLEQAKAQLAEGQAGSRPEEIAQAKARIAQAQAQLTIIRDGNRLQEIQQAQAQVESAKASLQLAQSRLKRYQDLAKNGAISQDSLEQYISEHIRAKANLEEVQQRFSLLKIGNRSEDIQKQQAIVDQEREALRKLENGNRPEEIARFKAAVVSVAAQLKQQQVQLEDTIIRAPFSGIITQRYATIGAYVSPAISASSNASATSTSIVALARGLEVLANVPEVDIPQIKQGQKVEIFIDAYPDEVFQGRVRLIAPEAVVDQNVTSFQVRIAIDTGVEKLRSGMNVSEVTFLGNNIDNALLIPQELIVTQKGKTGVWLLGKNNKPQFHLVRIGANIDNQIQVVDGLKAGDRIFIDLPKDIQRKSEDSSKNSPNN</sequence>
<dbReference type="InterPro" id="IPR059052">
    <property type="entry name" value="HH_YbhG-like"/>
</dbReference>
<evidence type="ECO:0000313" key="8">
    <source>
        <dbReference type="Proteomes" id="UP000239589"/>
    </source>
</evidence>
<keyword evidence="8" id="KW-1185">Reference proteome</keyword>